<evidence type="ECO:0000256" key="8">
    <source>
        <dbReference type="ARBA" id="ARBA00023242"/>
    </source>
</evidence>
<comment type="caution">
    <text evidence="10">The sequence shown here is derived from an EMBL/GenBank/DDBJ whole genome shotgun (WGS) entry which is preliminary data.</text>
</comment>
<feature type="region of interest" description="Disordered" evidence="9">
    <location>
        <begin position="121"/>
        <end position="144"/>
    </location>
</feature>
<organism evidence="10 11">
    <name type="scientific">Trichoderma ghanense</name>
    <dbReference type="NCBI Taxonomy" id="65468"/>
    <lineage>
        <taxon>Eukaryota</taxon>
        <taxon>Fungi</taxon>
        <taxon>Dikarya</taxon>
        <taxon>Ascomycota</taxon>
        <taxon>Pezizomycotina</taxon>
        <taxon>Sordariomycetes</taxon>
        <taxon>Hypocreomycetidae</taxon>
        <taxon>Hypocreales</taxon>
        <taxon>Hypocreaceae</taxon>
        <taxon>Trichoderma</taxon>
    </lineage>
</organism>
<evidence type="ECO:0000256" key="6">
    <source>
        <dbReference type="ARBA" id="ARBA00023015"/>
    </source>
</evidence>
<reference evidence="10 11" key="1">
    <citation type="submission" date="2018-01" db="EMBL/GenBank/DDBJ databases">
        <title>Genome characterization of the sugarcane-associated fungus Trichoderma ghanense CCMA-1212 and their application in lignocelulose bioconversion.</title>
        <authorList>
            <person name="Steindorff A.S."/>
            <person name="Mendes T.D."/>
            <person name="Vilela E.S.D."/>
            <person name="Rodrigues D.S."/>
            <person name="Formighieri E.F."/>
            <person name="Melo I.S."/>
            <person name="Favaro L.C.L."/>
        </authorList>
    </citation>
    <scope>NUCLEOTIDE SEQUENCE [LARGE SCALE GENOMIC DNA]</scope>
    <source>
        <strain evidence="10 11">CCMA-1212</strain>
    </source>
</reference>
<gene>
    <name evidence="10" type="ORF">CCMA1212_005493</name>
</gene>
<feature type="compositionally biased region" description="Low complexity" evidence="9">
    <location>
        <begin position="129"/>
        <end position="141"/>
    </location>
</feature>
<feature type="compositionally biased region" description="Basic and acidic residues" evidence="9">
    <location>
        <begin position="86"/>
        <end position="95"/>
    </location>
</feature>
<evidence type="ECO:0008006" key="12">
    <source>
        <dbReference type="Google" id="ProtNLM"/>
    </source>
</evidence>
<dbReference type="InterPro" id="IPR039198">
    <property type="entry name" value="Srl3/Whi5"/>
</dbReference>
<evidence type="ECO:0000256" key="1">
    <source>
        <dbReference type="ARBA" id="ARBA00004123"/>
    </source>
</evidence>
<evidence type="ECO:0000256" key="3">
    <source>
        <dbReference type="ARBA" id="ARBA00006922"/>
    </source>
</evidence>
<evidence type="ECO:0000256" key="2">
    <source>
        <dbReference type="ARBA" id="ARBA00004496"/>
    </source>
</evidence>
<feature type="region of interest" description="Disordered" evidence="9">
    <location>
        <begin position="184"/>
        <end position="219"/>
    </location>
</feature>
<feature type="compositionally biased region" description="Polar residues" evidence="9">
    <location>
        <begin position="412"/>
        <end position="436"/>
    </location>
</feature>
<dbReference type="PANTHER" id="PTHR28246:SF1">
    <property type="entry name" value="G1-SPECIFIC TRANSCRIPTIONAL REPRESSOR WHI5-RELATED"/>
    <property type="match status" value="1"/>
</dbReference>
<feature type="region of interest" description="Disordered" evidence="9">
    <location>
        <begin position="267"/>
        <end position="374"/>
    </location>
</feature>
<evidence type="ECO:0000256" key="4">
    <source>
        <dbReference type="ARBA" id="ARBA00022490"/>
    </source>
</evidence>
<feature type="compositionally biased region" description="Low complexity" evidence="9">
    <location>
        <begin position="334"/>
        <end position="349"/>
    </location>
</feature>
<keyword evidence="6" id="KW-0805">Transcription regulation</keyword>
<evidence type="ECO:0000256" key="7">
    <source>
        <dbReference type="ARBA" id="ARBA00023163"/>
    </source>
</evidence>
<evidence type="ECO:0000313" key="11">
    <source>
        <dbReference type="Proteomes" id="UP001642720"/>
    </source>
</evidence>
<accession>A0ABY2H438</accession>
<comment type="similarity">
    <text evidence="3">Belongs to the WHI5/NRM1 family.</text>
</comment>
<dbReference type="PANTHER" id="PTHR28246">
    <property type="entry name" value="G1-SPECIFIC TRANSCRIPTIONAL REPRESSOR WHI5-RELATED"/>
    <property type="match status" value="1"/>
</dbReference>
<keyword evidence="4" id="KW-0963">Cytoplasm</keyword>
<keyword evidence="11" id="KW-1185">Reference proteome</keyword>
<evidence type="ECO:0000313" key="10">
    <source>
        <dbReference type="EMBL" id="TFB03052.1"/>
    </source>
</evidence>
<feature type="compositionally biased region" description="Low complexity" evidence="9">
    <location>
        <begin position="40"/>
        <end position="75"/>
    </location>
</feature>
<dbReference type="RefSeq" id="XP_073559253.1">
    <property type="nucleotide sequence ID" value="XM_073702750.1"/>
</dbReference>
<feature type="region of interest" description="Disordered" evidence="9">
    <location>
        <begin position="40"/>
        <end position="108"/>
    </location>
</feature>
<dbReference type="EMBL" id="PPTA01000006">
    <property type="protein sequence ID" value="TFB03052.1"/>
    <property type="molecule type" value="Genomic_DNA"/>
</dbReference>
<evidence type="ECO:0000256" key="5">
    <source>
        <dbReference type="ARBA" id="ARBA00022491"/>
    </source>
</evidence>
<keyword evidence="7" id="KW-0804">Transcription</keyword>
<feature type="compositionally biased region" description="Basic and acidic residues" evidence="9">
    <location>
        <begin position="523"/>
        <end position="537"/>
    </location>
</feature>
<keyword evidence="8" id="KW-0539">Nucleus</keyword>
<protein>
    <recommendedName>
        <fullName evidence="12">Cyclin-dependent kinase</fullName>
    </recommendedName>
</protein>
<dbReference type="Proteomes" id="UP001642720">
    <property type="component" value="Unassembled WGS sequence"/>
</dbReference>
<keyword evidence="5" id="KW-0678">Repressor</keyword>
<dbReference type="InterPro" id="IPR013734">
    <property type="entry name" value="TF_Nrm1/Whi5"/>
</dbReference>
<name>A0ABY2H438_9HYPO</name>
<dbReference type="GeneID" id="300577200"/>
<feature type="compositionally biased region" description="Polar residues" evidence="9">
    <location>
        <begin position="350"/>
        <end position="361"/>
    </location>
</feature>
<comment type="subcellular location">
    <subcellularLocation>
        <location evidence="2">Cytoplasm</location>
    </subcellularLocation>
    <subcellularLocation>
        <location evidence="1">Nucleus</location>
    </subcellularLocation>
</comment>
<proteinExistence type="inferred from homology"/>
<dbReference type="Pfam" id="PF08528">
    <property type="entry name" value="Whi5"/>
    <property type="match status" value="1"/>
</dbReference>
<feature type="region of interest" description="Disordered" evidence="9">
    <location>
        <begin position="412"/>
        <end position="566"/>
    </location>
</feature>
<sequence length="566" mass="58530">MSHPAPLALAPAAGVETSVPAVAPAEPASASAAVAIAAAAPEPQFASASSSASSPALATAPSSLPASAPDLPASTMDGDAASSQREVAETPRDLSPKQSQQSDALDASGSGAALSIPLTVTNSQESHVTSSSAPAMTPPASDISSVTDGAAGYLAHDASSAAGRDKNDHLLQLSTIAAAQDRISTTAGASRKRMADGEVKAGMSPPGARGHGHGRNLSTVSVTSTGSTIGELSAELKTRLSYAMMKVNFGWQGHSIEEVESMAASQAVSPASGSSTIRRHSSSASPRLDVAAASAQVHLAQQAAARRKSDSPYLTSNKPSLAPPATIQPSISATRSNPRRNSSPRYTPTMLSHSHSASPHTPGQPMLVDSHQSLSQPARLNDPIVYPTHQNVREQDAMEALLFMSSPNNSANLKHTFSPSASPHPQTGAFRNSTTRHALPSAPRKVLPGHRPTNAHRRPEFDKSPGMMRPPGSPMDVDSPQHPYYSPSGTTPKRRVKGPGSHLRGSLSLPTGLGAGHTGARRVLRDEDIERMLDRAGAEAADSSDDEEIQIPRLRNDSSGMMGVRG</sequence>
<evidence type="ECO:0000256" key="9">
    <source>
        <dbReference type="SAM" id="MobiDB-lite"/>
    </source>
</evidence>